<organism evidence="2 3">
    <name type="scientific">Butyricimonas virosa</name>
    <dbReference type="NCBI Taxonomy" id="544645"/>
    <lineage>
        <taxon>Bacteria</taxon>
        <taxon>Pseudomonadati</taxon>
        <taxon>Bacteroidota</taxon>
        <taxon>Bacteroidia</taxon>
        <taxon>Bacteroidales</taxon>
        <taxon>Odoribacteraceae</taxon>
        <taxon>Butyricimonas</taxon>
    </lineage>
</organism>
<keyword evidence="2" id="KW-0238">DNA-binding</keyword>
<proteinExistence type="predicted"/>
<dbReference type="PANTHER" id="PTHR34585:SF22">
    <property type="entry name" value="HELIX-TURN-HELIX DOMAIN-CONTAINING PROTEIN"/>
    <property type="match status" value="1"/>
</dbReference>
<sequence length="107" mass="12707">MEVITIEETAFKTIMEKLDLIADYIMQTKKNNTLEDDWLDNYAVCELLKISNRTLQRLRANNTIEHVKMGGKVYFQVKEIKRILQENIIHRNLNDFEQAIKNHGRRS</sequence>
<protein>
    <submittedName>
        <fullName evidence="2">DNA-binding protein</fullName>
    </submittedName>
</protein>
<evidence type="ECO:0000259" key="1">
    <source>
        <dbReference type="Pfam" id="PF12728"/>
    </source>
</evidence>
<accession>A0A413IKV3</accession>
<evidence type="ECO:0000313" key="2">
    <source>
        <dbReference type="EMBL" id="RGY15171.1"/>
    </source>
</evidence>
<comment type="caution">
    <text evidence="2">The sequence shown here is derived from an EMBL/GenBank/DDBJ whole genome shotgun (WGS) entry which is preliminary data.</text>
</comment>
<dbReference type="GO" id="GO:0003677">
    <property type="term" value="F:DNA binding"/>
    <property type="evidence" value="ECO:0007669"/>
    <property type="project" value="UniProtKB-KW"/>
</dbReference>
<name>A0A413IKV3_9BACT</name>
<dbReference type="InterPro" id="IPR009061">
    <property type="entry name" value="DNA-bd_dom_put_sf"/>
</dbReference>
<gene>
    <name evidence="2" type="ORF">DXA50_13150</name>
</gene>
<evidence type="ECO:0000313" key="3">
    <source>
        <dbReference type="Proteomes" id="UP000286063"/>
    </source>
</evidence>
<dbReference type="SUPFAM" id="SSF46955">
    <property type="entry name" value="Putative DNA-binding domain"/>
    <property type="match status" value="1"/>
</dbReference>
<dbReference type="OrthoDB" id="769412at2"/>
<reference evidence="2 3" key="1">
    <citation type="submission" date="2018-08" db="EMBL/GenBank/DDBJ databases">
        <title>A genome reference for cultivated species of the human gut microbiota.</title>
        <authorList>
            <person name="Zou Y."/>
            <person name="Xue W."/>
            <person name="Luo G."/>
        </authorList>
    </citation>
    <scope>NUCLEOTIDE SEQUENCE [LARGE SCALE GENOMIC DNA]</scope>
    <source>
        <strain evidence="2 3">OF02-7</strain>
    </source>
</reference>
<dbReference type="EMBL" id="QSCR01000025">
    <property type="protein sequence ID" value="RGY15171.1"/>
    <property type="molecule type" value="Genomic_DNA"/>
</dbReference>
<dbReference type="InterPro" id="IPR041657">
    <property type="entry name" value="HTH_17"/>
</dbReference>
<dbReference type="Proteomes" id="UP000286063">
    <property type="component" value="Unassembled WGS sequence"/>
</dbReference>
<dbReference type="PANTHER" id="PTHR34585">
    <property type="match status" value="1"/>
</dbReference>
<feature type="domain" description="Helix-turn-helix" evidence="1">
    <location>
        <begin position="44"/>
        <end position="87"/>
    </location>
</feature>
<dbReference type="RefSeq" id="WP_117775280.1">
    <property type="nucleotide sequence ID" value="NZ_CAJUBB010000085.1"/>
</dbReference>
<dbReference type="AlphaFoldDB" id="A0A413IKV3"/>
<dbReference type="Pfam" id="PF12728">
    <property type="entry name" value="HTH_17"/>
    <property type="match status" value="1"/>
</dbReference>